<organism evidence="5 6">
    <name type="scientific">Dipteronia dyeriana</name>
    <dbReference type="NCBI Taxonomy" id="168575"/>
    <lineage>
        <taxon>Eukaryota</taxon>
        <taxon>Viridiplantae</taxon>
        <taxon>Streptophyta</taxon>
        <taxon>Embryophyta</taxon>
        <taxon>Tracheophyta</taxon>
        <taxon>Spermatophyta</taxon>
        <taxon>Magnoliopsida</taxon>
        <taxon>eudicotyledons</taxon>
        <taxon>Gunneridae</taxon>
        <taxon>Pentapetalae</taxon>
        <taxon>rosids</taxon>
        <taxon>malvids</taxon>
        <taxon>Sapindales</taxon>
        <taxon>Sapindaceae</taxon>
        <taxon>Hippocastanoideae</taxon>
        <taxon>Acereae</taxon>
        <taxon>Dipteronia</taxon>
    </lineage>
</organism>
<feature type="domain" description="hAT-like transposase RNase-H fold" evidence="4">
    <location>
        <begin position="230"/>
        <end position="306"/>
    </location>
</feature>
<dbReference type="InterPro" id="IPR025525">
    <property type="entry name" value="hAT-like_transposase_RNase-H"/>
</dbReference>
<dbReference type="InterPro" id="IPR052035">
    <property type="entry name" value="ZnF_BED_domain_contain"/>
</dbReference>
<keyword evidence="1" id="KW-0238">DNA-binding</keyword>
<dbReference type="SMART" id="SM00614">
    <property type="entry name" value="ZnF_BED"/>
    <property type="match status" value="1"/>
</dbReference>
<dbReference type="AlphaFoldDB" id="A0AAD9X2M2"/>
<dbReference type="InterPro" id="IPR008906">
    <property type="entry name" value="HATC_C_dom"/>
</dbReference>
<evidence type="ECO:0000313" key="5">
    <source>
        <dbReference type="EMBL" id="KAK2651632.1"/>
    </source>
</evidence>
<gene>
    <name evidence="5" type="ORF">Ddye_011488</name>
</gene>
<feature type="region of interest" description="Disordered" evidence="2">
    <location>
        <begin position="1"/>
        <end position="46"/>
    </location>
</feature>
<dbReference type="GO" id="GO:0046983">
    <property type="term" value="F:protein dimerization activity"/>
    <property type="evidence" value="ECO:0007669"/>
    <property type="project" value="InterPro"/>
</dbReference>
<evidence type="ECO:0008006" key="7">
    <source>
        <dbReference type="Google" id="ProtNLM"/>
    </source>
</evidence>
<evidence type="ECO:0000313" key="6">
    <source>
        <dbReference type="Proteomes" id="UP001280121"/>
    </source>
</evidence>
<name>A0AAD9X2M2_9ROSI</name>
<accession>A0AAD9X2M2</accession>
<dbReference type="Pfam" id="PF14372">
    <property type="entry name" value="hAT-like_RNase-H"/>
    <property type="match status" value="1"/>
</dbReference>
<proteinExistence type="predicted"/>
<sequence length="751" mass="85272">MDSNDINNFEFGSESMEEEYDGETQVPSNDDTGKGKKVVQSKSSRKRKETSKVWKVFVKLPRGKDGRLRCKCKGCSATYLCESVHGTGNMIRHMNFCTKLAHHDLKQMLLNKSSQGDMVVSNRRDPQVVRDIISAAIVCHDLPFKFVEWTWIKRLTEYLCDDVNLVSRNTAKADVMSQLNLKKALVSDGELLHIRCCAHIVNLIVQDSLKEIDEVVLKIHEYIRYIRGSQQNKKSSDVFLQKMATQMYNKYYKYRGEFSVVLAITLILDPRYKMTFIEFAYKKVYGINSPKLENVRNKLLSLFNEYMSTSMSIKASTSLPSVNGGGGTNISVCEGDAIFTSNIIPMYLDEPKLEMSSNLDVLDFWRVNAIRYPDLSLMAHDILSIPVSTVTSESAFSVGGRVLDRYRSLLKLDVVEAIVCTRDWMQMDKAAWKRISLHDLSKIERVHIPKVWLVSPSRRHIDILLDDQNLYDLGFVPDLSMIRRASVEMNVVNKRKLADGAKKRMSDKGKDTNAPRKKHCIPTGTLIIRKEASTHIEQVPKWTWVVGPYASVTDSEFGGQPLDTIPLVVWIGDQTGVSKDSVEVVDSDNDSLPELYMHDPKISLNYSGKPPTKKSDSRDIPITYDTDEEFMCSYGNNMLRELGEASASYWRAKSKCMEKHAKLCDYRGRIGVANATIKGMKKDLRDNAVDIFLASDEFYNSQAGIFDLAVGKLKEILLWAYPDFDFPKFNSEVKNAVDAREKPSLELVEDL</sequence>
<evidence type="ECO:0000259" key="4">
    <source>
        <dbReference type="Pfam" id="PF14372"/>
    </source>
</evidence>
<dbReference type="SUPFAM" id="SSF53098">
    <property type="entry name" value="Ribonuclease H-like"/>
    <property type="match status" value="1"/>
</dbReference>
<reference evidence="5" key="1">
    <citation type="journal article" date="2023" name="Plant J.">
        <title>Genome sequences and population genomics provide insights into the demographic history, inbreeding, and mutation load of two 'living fossil' tree species of Dipteronia.</title>
        <authorList>
            <person name="Feng Y."/>
            <person name="Comes H.P."/>
            <person name="Chen J."/>
            <person name="Zhu S."/>
            <person name="Lu R."/>
            <person name="Zhang X."/>
            <person name="Li P."/>
            <person name="Qiu J."/>
            <person name="Olsen K.M."/>
            <person name="Qiu Y."/>
        </authorList>
    </citation>
    <scope>NUCLEOTIDE SEQUENCE</scope>
    <source>
        <strain evidence="5">KIB01</strain>
    </source>
</reference>
<keyword evidence="6" id="KW-1185">Reference proteome</keyword>
<dbReference type="Proteomes" id="UP001280121">
    <property type="component" value="Unassembled WGS sequence"/>
</dbReference>
<dbReference type="InterPro" id="IPR012337">
    <property type="entry name" value="RNaseH-like_sf"/>
</dbReference>
<dbReference type="PANTHER" id="PTHR46481:SF6">
    <property type="entry name" value="ZINC FINGER BED DOMAIN-CONTAINING PROTEIN RICESLEEPER 2-LIKE"/>
    <property type="match status" value="1"/>
</dbReference>
<dbReference type="Pfam" id="PF05699">
    <property type="entry name" value="Dimer_Tnp_hAT"/>
    <property type="match status" value="1"/>
</dbReference>
<evidence type="ECO:0000256" key="2">
    <source>
        <dbReference type="SAM" id="MobiDB-lite"/>
    </source>
</evidence>
<comment type="caution">
    <text evidence="5">The sequence shown here is derived from an EMBL/GenBank/DDBJ whole genome shotgun (WGS) entry which is preliminary data.</text>
</comment>
<dbReference type="PANTHER" id="PTHR46481">
    <property type="entry name" value="ZINC FINGER BED DOMAIN-CONTAINING PROTEIN 4"/>
    <property type="match status" value="1"/>
</dbReference>
<dbReference type="GO" id="GO:0003677">
    <property type="term" value="F:DNA binding"/>
    <property type="evidence" value="ECO:0007669"/>
    <property type="project" value="UniProtKB-KW"/>
</dbReference>
<feature type="compositionally biased region" description="Basic residues" evidence="2">
    <location>
        <begin position="35"/>
        <end position="46"/>
    </location>
</feature>
<evidence type="ECO:0000256" key="1">
    <source>
        <dbReference type="ARBA" id="ARBA00023125"/>
    </source>
</evidence>
<evidence type="ECO:0000259" key="3">
    <source>
        <dbReference type="Pfam" id="PF05699"/>
    </source>
</evidence>
<feature type="domain" description="HAT C-terminal dimerisation" evidence="3">
    <location>
        <begin position="346"/>
        <end position="425"/>
    </location>
</feature>
<protein>
    <recommendedName>
        <fullName evidence="7">Transposase</fullName>
    </recommendedName>
</protein>
<dbReference type="EMBL" id="JANJYI010000004">
    <property type="protein sequence ID" value="KAK2651632.1"/>
    <property type="molecule type" value="Genomic_DNA"/>
</dbReference>